<sequence>MATVEALDVAIGGMDAAADVASAAVEAVIATTAATTATTAAMAALTTVLATITGSGDVKVTDDIIAVGIALEKAAEASTLAGKATSSAAAIAVATARAAAAKATALIASAKITSPTPENYTLREHLYDKIDDFFIHCETDPSKTSKVIQIALSSFDKSTDPELFTFFDDCLSDLRTIGYCNLWDDDDEETTFWPELSDGPPYIEDDHMIKANKFFQTLDDYSILFG</sequence>
<name>A0A3G5AAY0_9VIRU</name>
<gene>
    <name evidence="1" type="ORF">Hyperionvirus24_12</name>
</gene>
<accession>A0A3G5AAY0</accession>
<evidence type="ECO:0000313" key="1">
    <source>
        <dbReference type="EMBL" id="AYV84390.1"/>
    </source>
</evidence>
<dbReference type="EMBL" id="MK072406">
    <property type="protein sequence ID" value="AYV84390.1"/>
    <property type="molecule type" value="Genomic_DNA"/>
</dbReference>
<organism evidence="1">
    <name type="scientific">Hyperionvirus sp</name>
    <dbReference type="NCBI Taxonomy" id="2487770"/>
    <lineage>
        <taxon>Viruses</taxon>
        <taxon>Varidnaviria</taxon>
        <taxon>Bamfordvirae</taxon>
        <taxon>Nucleocytoviricota</taxon>
        <taxon>Megaviricetes</taxon>
        <taxon>Imitervirales</taxon>
        <taxon>Mimiviridae</taxon>
        <taxon>Klosneuvirinae</taxon>
    </lineage>
</organism>
<protein>
    <submittedName>
        <fullName evidence="1">Uncharacterized protein</fullName>
    </submittedName>
</protein>
<proteinExistence type="predicted"/>
<reference evidence="1" key="1">
    <citation type="submission" date="2018-10" db="EMBL/GenBank/DDBJ databases">
        <title>Hidden diversity of soil giant viruses.</title>
        <authorList>
            <person name="Schulz F."/>
            <person name="Alteio L."/>
            <person name="Goudeau D."/>
            <person name="Ryan E.M."/>
            <person name="Malmstrom R.R."/>
            <person name="Blanchard J."/>
            <person name="Woyke T."/>
        </authorList>
    </citation>
    <scope>NUCLEOTIDE SEQUENCE</scope>
    <source>
        <strain evidence="1">HYV1</strain>
    </source>
</reference>